<organism evidence="1 2">
    <name type="scientific">Leptosia nina</name>
    <dbReference type="NCBI Taxonomy" id="320188"/>
    <lineage>
        <taxon>Eukaryota</taxon>
        <taxon>Metazoa</taxon>
        <taxon>Ecdysozoa</taxon>
        <taxon>Arthropoda</taxon>
        <taxon>Hexapoda</taxon>
        <taxon>Insecta</taxon>
        <taxon>Pterygota</taxon>
        <taxon>Neoptera</taxon>
        <taxon>Endopterygota</taxon>
        <taxon>Lepidoptera</taxon>
        <taxon>Glossata</taxon>
        <taxon>Ditrysia</taxon>
        <taxon>Papilionoidea</taxon>
        <taxon>Pieridae</taxon>
        <taxon>Pierinae</taxon>
        <taxon>Leptosia</taxon>
    </lineage>
</organism>
<gene>
    <name evidence="1" type="ORF">LNINA_LOCUS3644</name>
</gene>
<sequence>MQFLLFLQEQEYLNPPRPILPLLEKIIRQMEEGPAPMPPVLRAAPAEAVTRPALLVVRKIVVNQSFLAPRCHKYVYCNIQRDESLSYV</sequence>
<name>A0AAV1J3A2_9NEOP</name>
<dbReference type="EMBL" id="CAVLEF010000005">
    <property type="protein sequence ID" value="CAK1543854.1"/>
    <property type="molecule type" value="Genomic_DNA"/>
</dbReference>
<dbReference type="AlphaFoldDB" id="A0AAV1J3A2"/>
<keyword evidence="2" id="KW-1185">Reference proteome</keyword>
<evidence type="ECO:0000313" key="2">
    <source>
        <dbReference type="Proteomes" id="UP001497472"/>
    </source>
</evidence>
<protein>
    <submittedName>
        <fullName evidence="1">Uncharacterized protein</fullName>
    </submittedName>
</protein>
<proteinExistence type="predicted"/>
<evidence type="ECO:0000313" key="1">
    <source>
        <dbReference type="EMBL" id="CAK1543854.1"/>
    </source>
</evidence>
<reference evidence="1 2" key="1">
    <citation type="submission" date="2023-11" db="EMBL/GenBank/DDBJ databases">
        <authorList>
            <person name="Okamura Y."/>
        </authorList>
    </citation>
    <scope>NUCLEOTIDE SEQUENCE [LARGE SCALE GENOMIC DNA]</scope>
</reference>
<comment type="caution">
    <text evidence="1">The sequence shown here is derived from an EMBL/GenBank/DDBJ whole genome shotgun (WGS) entry which is preliminary data.</text>
</comment>
<accession>A0AAV1J3A2</accession>
<dbReference type="Proteomes" id="UP001497472">
    <property type="component" value="Unassembled WGS sequence"/>
</dbReference>